<dbReference type="EMBL" id="CM023477">
    <property type="protein sequence ID" value="KAH7937519.1"/>
    <property type="molecule type" value="Genomic_DNA"/>
</dbReference>
<evidence type="ECO:0000313" key="2">
    <source>
        <dbReference type="Proteomes" id="UP000821865"/>
    </source>
</evidence>
<organism evidence="1 2">
    <name type="scientific">Dermacentor silvarum</name>
    <name type="common">Tick</name>
    <dbReference type="NCBI Taxonomy" id="543639"/>
    <lineage>
        <taxon>Eukaryota</taxon>
        <taxon>Metazoa</taxon>
        <taxon>Ecdysozoa</taxon>
        <taxon>Arthropoda</taxon>
        <taxon>Chelicerata</taxon>
        <taxon>Arachnida</taxon>
        <taxon>Acari</taxon>
        <taxon>Parasitiformes</taxon>
        <taxon>Ixodida</taxon>
        <taxon>Ixodoidea</taxon>
        <taxon>Ixodidae</taxon>
        <taxon>Rhipicephalinae</taxon>
        <taxon>Dermacentor</taxon>
    </lineage>
</organism>
<comment type="caution">
    <text evidence="1">The sequence shown here is derived from an EMBL/GenBank/DDBJ whole genome shotgun (WGS) entry which is preliminary data.</text>
</comment>
<gene>
    <name evidence="1" type="ORF">HPB49_012816</name>
</gene>
<proteinExistence type="predicted"/>
<dbReference type="Proteomes" id="UP000821865">
    <property type="component" value="Chromosome 8"/>
</dbReference>
<keyword evidence="2" id="KW-1185">Reference proteome</keyword>
<protein>
    <submittedName>
        <fullName evidence="1">Uncharacterized protein</fullName>
    </submittedName>
</protein>
<reference evidence="1" key="1">
    <citation type="submission" date="2020-05" db="EMBL/GenBank/DDBJ databases">
        <title>Large-scale comparative analyses of tick genomes elucidate their genetic diversity and vector capacities.</title>
        <authorList>
            <person name="Jia N."/>
            <person name="Wang J."/>
            <person name="Shi W."/>
            <person name="Du L."/>
            <person name="Sun Y."/>
            <person name="Zhan W."/>
            <person name="Jiang J."/>
            <person name="Wang Q."/>
            <person name="Zhang B."/>
            <person name="Ji P."/>
            <person name="Sakyi L.B."/>
            <person name="Cui X."/>
            <person name="Yuan T."/>
            <person name="Jiang B."/>
            <person name="Yang W."/>
            <person name="Lam T.T.-Y."/>
            <person name="Chang Q."/>
            <person name="Ding S."/>
            <person name="Wang X."/>
            <person name="Zhu J."/>
            <person name="Ruan X."/>
            <person name="Zhao L."/>
            <person name="Wei J."/>
            <person name="Que T."/>
            <person name="Du C."/>
            <person name="Cheng J."/>
            <person name="Dai P."/>
            <person name="Han X."/>
            <person name="Huang E."/>
            <person name="Gao Y."/>
            <person name="Liu J."/>
            <person name="Shao H."/>
            <person name="Ye R."/>
            <person name="Li L."/>
            <person name="Wei W."/>
            <person name="Wang X."/>
            <person name="Wang C."/>
            <person name="Yang T."/>
            <person name="Huo Q."/>
            <person name="Li W."/>
            <person name="Guo W."/>
            <person name="Chen H."/>
            <person name="Zhou L."/>
            <person name="Ni X."/>
            <person name="Tian J."/>
            <person name="Zhou Y."/>
            <person name="Sheng Y."/>
            <person name="Liu T."/>
            <person name="Pan Y."/>
            <person name="Xia L."/>
            <person name="Li J."/>
            <person name="Zhao F."/>
            <person name="Cao W."/>
        </authorList>
    </citation>
    <scope>NUCLEOTIDE SEQUENCE</scope>
    <source>
        <strain evidence="1">Dsil-2018</strain>
    </source>
</reference>
<evidence type="ECO:0000313" key="1">
    <source>
        <dbReference type="EMBL" id="KAH7937519.1"/>
    </source>
</evidence>
<name>A0ACB8C9G1_DERSI</name>
<accession>A0ACB8C9G1</accession>
<sequence length="277" mass="30909">MTRRLRFLLGGKAVLLVDRNALYTVVLQQRQALTHNVCLLRFSLENSRQKLGIQPGQHVLLHAWICQHLVTRPYTPVTFCDQRGHFDVVVKVYNASAAFPTGGLMSQYLDRLLPGSIIQVQGPRGRFIYEGRGQFVLRGGRRLKRATQIGMIAAGSGVTPMLQLLHHVIESCDRTHMVLVNVNATEDDIIAREKLDWYALRFSANIRIWHVLSKLPLSDVPKNFVQGPLTKSIVAALLPPPDPKTVVLCCGPPGLLYDVCKPALKNIGHDATQVLIF</sequence>